<dbReference type="InterPro" id="IPR047365">
    <property type="entry name" value="Tudor_AtPTM-like"/>
</dbReference>
<sequence length="377" mass="43818">MGKPTKQNRPNRTTKTSPLNTNRKRKAEDDVAAALISTLRRHLRGNEEELFSLVVNAFEEIQVALHKKENDWDYNMLWDILTDLIKSQNQELHTKEDFLAFFRKYFLSPDGSLLMFGKDCEHPNDSLEVRMGLQNKRRGHKAIFIIVSDVPELTDLLKQILRKCSIIAIELRAKDFSDDVNVSKSSVVSAILNGADNSNNDVNQMQRILDLVHLAISLQLKEALEQTDPSQKKQKNYNTRNSVSVGMNLVKNYEVTDAEGNVYIKGFRGEVDEKKHSQDKHQIYDVKFEDGLKETMDFEEVIVCIERYNRQMKMFLDARVAKYFGDELYFGSVIDYSTDASWWRVKYDDKDEQDMDRCEIIQAMILRNDHAQDDCFH</sequence>
<dbReference type="EMBL" id="BLLK01000040">
    <property type="protein sequence ID" value="GFH50790.1"/>
    <property type="molecule type" value="Genomic_DNA"/>
</dbReference>
<organism evidence="3 4">
    <name type="scientific">Chaetoceros tenuissimus</name>
    <dbReference type="NCBI Taxonomy" id="426638"/>
    <lineage>
        <taxon>Eukaryota</taxon>
        <taxon>Sar</taxon>
        <taxon>Stramenopiles</taxon>
        <taxon>Ochrophyta</taxon>
        <taxon>Bacillariophyta</taxon>
        <taxon>Coscinodiscophyceae</taxon>
        <taxon>Chaetocerotophycidae</taxon>
        <taxon>Chaetocerotales</taxon>
        <taxon>Chaetocerotaceae</taxon>
        <taxon>Chaetoceros</taxon>
    </lineage>
</organism>
<reference evidence="3 4" key="1">
    <citation type="journal article" date="2021" name="Sci. Rep.">
        <title>The genome of the diatom Chaetoceros tenuissimus carries an ancient integrated fragment of an extant virus.</title>
        <authorList>
            <person name="Hongo Y."/>
            <person name="Kimura K."/>
            <person name="Takaki Y."/>
            <person name="Yoshida Y."/>
            <person name="Baba S."/>
            <person name="Kobayashi G."/>
            <person name="Nagasaki K."/>
            <person name="Hano T."/>
            <person name="Tomaru Y."/>
        </authorList>
    </citation>
    <scope>NUCLEOTIDE SEQUENCE [LARGE SCALE GENOMIC DNA]</scope>
    <source>
        <strain evidence="3 4">NIES-3715</strain>
    </source>
</reference>
<dbReference type="AlphaFoldDB" id="A0AAD3CTV2"/>
<name>A0AAD3CTV2_9STRA</name>
<accession>A0AAD3CTV2</accession>
<evidence type="ECO:0000313" key="4">
    <source>
        <dbReference type="Proteomes" id="UP001054902"/>
    </source>
</evidence>
<feature type="domain" description="PTM/DIR17-like Tudor" evidence="2">
    <location>
        <begin position="319"/>
        <end position="360"/>
    </location>
</feature>
<gene>
    <name evidence="3" type="ORF">CTEN210_07266</name>
</gene>
<comment type="caution">
    <text evidence="3">The sequence shown here is derived from an EMBL/GenBank/DDBJ whole genome shotgun (WGS) entry which is preliminary data.</text>
</comment>
<evidence type="ECO:0000313" key="3">
    <source>
        <dbReference type="EMBL" id="GFH50790.1"/>
    </source>
</evidence>
<dbReference type="Pfam" id="PF21743">
    <property type="entry name" value="PTM_DIR17_Tudor"/>
    <property type="match status" value="1"/>
</dbReference>
<evidence type="ECO:0000256" key="1">
    <source>
        <dbReference type="SAM" id="MobiDB-lite"/>
    </source>
</evidence>
<evidence type="ECO:0000259" key="2">
    <source>
        <dbReference type="Pfam" id="PF21743"/>
    </source>
</evidence>
<feature type="region of interest" description="Disordered" evidence="1">
    <location>
        <begin position="1"/>
        <end position="26"/>
    </location>
</feature>
<proteinExistence type="predicted"/>
<protein>
    <recommendedName>
        <fullName evidence="2">PTM/DIR17-like Tudor domain-containing protein</fullName>
    </recommendedName>
</protein>
<feature type="compositionally biased region" description="Polar residues" evidence="1">
    <location>
        <begin position="1"/>
        <end position="21"/>
    </location>
</feature>
<dbReference type="Proteomes" id="UP001054902">
    <property type="component" value="Unassembled WGS sequence"/>
</dbReference>
<keyword evidence="4" id="KW-1185">Reference proteome</keyword>